<reference evidence="9 10" key="1">
    <citation type="submission" date="2016-06" db="EMBL/GenBank/DDBJ databases">
        <authorList>
            <person name="Kjaerup R.B."/>
            <person name="Dalgaard T.S."/>
            <person name="Juul-Madsen H.R."/>
        </authorList>
    </citation>
    <scope>NUCLEOTIDE SEQUENCE [LARGE SCALE GENOMIC DNA]</scope>
    <source>
        <strain evidence="9 10">Pb300</strain>
    </source>
</reference>
<keyword evidence="2 6" id="KW-0560">Oxidoreductase</keyword>
<dbReference type="PROSITE" id="PS00070">
    <property type="entry name" value="ALDEHYDE_DEHYDR_CYS"/>
    <property type="match status" value="1"/>
</dbReference>
<feature type="compositionally biased region" description="Low complexity" evidence="7">
    <location>
        <begin position="40"/>
        <end position="60"/>
    </location>
</feature>
<dbReference type="GO" id="GO:0006285">
    <property type="term" value="P:base-excision repair, AP site formation"/>
    <property type="evidence" value="ECO:0007669"/>
    <property type="project" value="UniProtKB-ARBA"/>
</dbReference>
<feature type="domain" description="HhH-GPD" evidence="8">
    <location>
        <begin position="256"/>
        <end position="434"/>
    </location>
</feature>
<accession>A0A1D2JQD1</accession>
<proteinExistence type="inferred from homology"/>
<dbReference type="SUPFAM" id="SSF53720">
    <property type="entry name" value="ALDH-like"/>
    <property type="match status" value="1"/>
</dbReference>
<evidence type="ECO:0000313" key="9">
    <source>
        <dbReference type="EMBL" id="ODH45407.1"/>
    </source>
</evidence>
<sequence length="1143" mass="124597">MPKATRGKREISKQERRVRRGLKRVAARLAALREAKRHPVPSGANSNGSSPSLSRVSGGVKAKPGRGAMGVVLGKRERDGDDEEEKYREEMKETEDNGSSAHRAKRARVDTNPGVIGRNLSQEHGADVNRLLHNRETAEIGSSATLVTTNGSSKGLHSTPVKNGLLAGPTEYATDDDASPSSHRKAPRSPYGLTPGISPYLDFPFPTPEQCEEANTLLSTVHGEVKMPAAIPAPSLTISGCGEVPSVLDALIRTLLSGATSSNNAALALQGLVSRFGVLHDGVGEGSVDWDKVRQATLEEVYDAMKAGGLGRVKSRYIKRILDMVHEEGVARRNAMGMGGDVYQEGDGNGHEHILSLNHLHTLSKDEAMLEFTKYPGIGVKTAACVILFCLRQPCFAVDTHVVRLCKWLGWLPEEKHGANEEEKAEKGNGLGGQNKMRKPRDVVRVNEITAFRHLDAKVPDHLKYSLHQLFVMHGKSCARCRANTGIGGREDVGPGEEGSGQFYSSGGQMDPYLALLKRYGDCTLSELLTAVIGVVFVAWTLRQFVFGREVPPVTYQVPTPPEISDKWHGKTWDDVGATDREILEGQAKGKWNEEKILSYCPADGRLLGDVTRGIKPASSVEIDIAVKRAEVAQLKWQHTNFAERRRVLRTLLKHILDHQDDIVSACCLDSGKTKVDAAFGEVLVTAEKLKWTIDHGEKSLSTDRRPTNLLMMYKKNTVRYEPLGVILASVSWNYPFHNLISPVISAIFAGNSIIVKPSEHTVWSSKYFCDIIRGALTSCGHPEDLVQFVVCLPNHADSLTSHPGLDHIIFIGSRPVAHHVCRSAAKSLTPVTVELGGKDPAVILDDPATIKDIPSICSLLLRGVFQSAGQNCIGIERVIALPGTYSKIIETVTPVIKALRLGSVLFELSEYSKNPNHGLSTPDMGALISEKQFDELEALIAEAVKQGAHLIHGGKRYNHPKYPHGHYFMPTLLTNVDPSMKIANIELFAPVFLIMPATDVSDAIRIANSTEYSLGASVFGHNRRDVERCVSQIKAGMVSVNDFAVYYAVGLPFGGVKGSGYGRFGGAEGLRNLCNMKAVCEDRYPLIQTRIPPTVDYPIQKGDGPNRDGRGAWEMCKGIVETGYHPALAGKAKGVWKIVKNI</sequence>
<dbReference type="AlphaFoldDB" id="A0A1D2JQD1"/>
<evidence type="ECO:0000313" key="10">
    <source>
        <dbReference type="Proteomes" id="UP000242814"/>
    </source>
</evidence>
<dbReference type="InterPro" id="IPR023170">
    <property type="entry name" value="HhH_base_excis_C"/>
</dbReference>
<feature type="compositionally biased region" description="Basic and acidic residues" evidence="7">
    <location>
        <begin position="74"/>
        <end position="95"/>
    </location>
</feature>
<protein>
    <recommendedName>
        <fullName evidence="3">aldehyde dehydrogenase (NAD(+))</fullName>
        <ecNumber evidence="3">1.2.1.3</ecNumber>
    </recommendedName>
</protein>
<name>A0A1D2JQD1_PARBR</name>
<dbReference type="Proteomes" id="UP000242814">
    <property type="component" value="Unassembled WGS sequence"/>
</dbReference>
<feature type="region of interest" description="Disordered" evidence="7">
    <location>
        <begin position="149"/>
        <end position="192"/>
    </location>
</feature>
<dbReference type="InterPro" id="IPR003265">
    <property type="entry name" value="HhH-GPD_domain"/>
</dbReference>
<dbReference type="Pfam" id="PF00730">
    <property type="entry name" value="HhH-GPD"/>
    <property type="match status" value="1"/>
</dbReference>
<dbReference type="InterPro" id="IPR016160">
    <property type="entry name" value="Ald_DH_CS_CYS"/>
</dbReference>
<dbReference type="InterPro" id="IPR029510">
    <property type="entry name" value="Ald_DH_CS_GLU"/>
</dbReference>
<evidence type="ECO:0000256" key="1">
    <source>
        <dbReference type="ARBA" id="ARBA00009986"/>
    </source>
</evidence>
<dbReference type="Gene3D" id="1.10.1670.10">
    <property type="entry name" value="Helix-hairpin-Helix base-excision DNA repair enzymes (C-terminal)"/>
    <property type="match status" value="1"/>
</dbReference>
<dbReference type="VEuPathDB" id="FungiDB:PADG_04722"/>
<dbReference type="VEuPathDB" id="FungiDB:PADG_04723"/>
<evidence type="ECO:0000256" key="2">
    <source>
        <dbReference type="ARBA" id="ARBA00023002"/>
    </source>
</evidence>
<dbReference type="FunFam" id="3.40.309.10:FF:000024">
    <property type="entry name" value="Betaine aldehyde dehydrogenase"/>
    <property type="match status" value="1"/>
</dbReference>
<comment type="caution">
    <text evidence="9">The sequence shown here is derived from an EMBL/GenBank/DDBJ whole genome shotgun (WGS) entry which is preliminary data.</text>
</comment>
<dbReference type="PANTHER" id="PTHR11699">
    <property type="entry name" value="ALDEHYDE DEHYDROGENASE-RELATED"/>
    <property type="match status" value="1"/>
</dbReference>
<dbReference type="VEuPathDB" id="FungiDB:PABG_04335"/>
<feature type="compositionally biased region" description="Basic residues" evidence="7">
    <location>
        <begin position="16"/>
        <end position="26"/>
    </location>
</feature>
<feature type="active site" evidence="5">
    <location>
        <position position="835"/>
    </location>
</feature>
<dbReference type="Gene3D" id="3.40.309.10">
    <property type="entry name" value="Aldehyde Dehydrogenase, Chain A, domain 2"/>
    <property type="match status" value="1"/>
</dbReference>
<dbReference type="InterPro" id="IPR016161">
    <property type="entry name" value="Ald_DH/histidinol_DH"/>
</dbReference>
<dbReference type="GO" id="GO:0000702">
    <property type="term" value="F:oxidized base lesion DNA N-glycosylase activity"/>
    <property type="evidence" value="ECO:0007669"/>
    <property type="project" value="UniProtKB-ARBA"/>
</dbReference>
<evidence type="ECO:0000259" key="8">
    <source>
        <dbReference type="SMART" id="SM00478"/>
    </source>
</evidence>
<dbReference type="CDD" id="cd00056">
    <property type="entry name" value="ENDO3c"/>
    <property type="match status" value="1"/>
</dbReference>
<dbReference type="InterPro" id="IPR011257">
    <property type="entry name" value="DNA_glycosylase"/>
</dbReference>
<feature type="compositionally biased region" description="Basic and acidic residues" evidence="7">
    <location>
        <begin position="418"/>
        <end position="427"/>
    </location>
</feature>
<dbReference type="SMART" id="SM00478">
    <property type="entry name" value="ENDO3c"/>
    <property type="match status" value="1"/>
</dbReference>
<dbReference type="PROSITE" id="PS00687">
    <property type="entry name" value="ALDEHYDE_DEHYDR_GLU"/>
    <property type="match status" value="1"/>
</dbReference>
<feature type="region of interest" description="Disordered" evidence="7">
    <location>
        <begin position="1"/>
        <end position="107"/>
    </location>
</feature>
<dbReference type="EC" id="1.2.1.3" evidence="3"/>
<dbReference type="SUPFAM" id="SSF48150">
    <property type="entry name" value="DNA-glycosylase"/>
    <property type="match status" value="1"/>
</dbReference>
<comment type="catalytic activity">
    <reaction evidence="4">
        <text>an aldehyde + NAD(+) + H2O = a carboxylate + NADH + 2 H(+)</text>
        <dbReference type="Rhea" id="RHEA:16185"/>
        <dbReference type="ChEBI" id="CHEBI:15377"/>
        <dbReference type="ChEBI" id="CHEBI:15378"/>
        <dbReference type="ChEBI" id="CHEBI:17478"/>
        <dbReference type="ChEBI" id="CHEBI:29067"/>
        <dbReference type="ChEBI" id="CHEBI:57540"/>
        <dbReference type="ChEBI" id="CHEBI:57945"/>
        <dbReference type="EC" id="1.2.1.3"/>
    </reaction>
</comment>
<organism evidence="9 10">
    <name type="scientific">Paracoccidioides brasiliensis</name>
    <dbReference type="NCBI Taxonomy" id="121759"/>
    <lineage>
        <taxon>Eukaryota</taxon>
        <taxon>Fungi</taxon>
        <taxon>Dikarya</taxon>
        <taxon>Ascomycota</taxon>
        <taxon>Pezizomycotina</taxon>
        <taxon>Eurotiomycetes</taxon>
        <taxon>Eurotiomycetidae</taxon>
        <taxon>Onygenales</taxon>
        <taxon>Ajellomycetaceae</taxon>
        <taxon>Paracoccidioides</taxon>
    </lineage>
</organism>
<evidence type="ECO:0000256" key="5">
    <source>
        <dbReference type="PROSITE-ProRule" id="PRU10007"/>
    </source>
</evidence>
<evidence type="ECO:0000256" key="7">
    <source>
        <dbReference type="SAM" id="MobiDB-lite"/>
    </source>
</evidence>
<dbReference type="InterPro" id="IPR016163">
    <property type="entry name" value="Ald_DH_C"/>
</dbReference>
<dbReference type="EMBL" id="LZYO01000002">
    <property type="protein sequence ID" value="ODH45407.1"/>
    <property type="molecule type" value="Genomic_DNA"/>
</dbReference>
<dbReference type="CDD" id="cd07098">
    <property type="entry name" value="ALDH_F15-22"/>
    <property type="match status" value="1"/>
</dbReference>
<feature type="region of interest" description="Disordered" evidence="7">
    <location>
        <begin position="418"/>
        <end position="437"/>
    </location>
</feature>
<dbReference type="Pfam" id="PF00171">
    <property type="entry name" value="Aldedh"/>
    <property type="match status" value="1"/>
</dbReference>
<dbReference type="InterPro" id="IPR015590">
    <property type="entry name" value="Aldehyde_DH_dom"/>
</dbReference>
<dbReference type="Gene3D" id="1.10.340.30">
    <property type="entry name" value="Hypothetical protein, domain 2"/>
    <property type="match status" value="1"/>
</dbReference>
<evidence type="ECO:0000256" key="4">
    <source>
        <dbReference type="ARBA" id="ARBA00049194"/>
    </source>
</evidence>
<dbReference type="InterPro" id="IPR016162">
    <property type="entry name" value="Ald_DH_N"/>
</dbReference>
<evidence type="ECO:0000256" key="3">
    <source>
        <dbReference type="ARBA" id="ARBA00024226"/>
    </source>
</evidence>
<gene>
    <name evidence="9" type="ORF">ACO22_00131</name>
</gene>
<dbReference type="Gene3D" id="3.40.605.10">
    <property type="entry name" value="Aldehyde Dehydrogenase, Chain A, domain 1"/>
    <property type="match status" value="1"/>
</dbReference>
<comment type="similarity">
    <text evidence="1 6">Belongs to the aldehyde dehydrogenase family.</text>
</comment>
<dbReference type="GO" id="GO:0004029">
    <property type="term" value="F:aldehyde dehydrogenase (NAD+) activity"/>
    <property type="evidence" value="ECO:0007669"/>
    <property type="project" value="UniProtKB-EC"/>
</dbReference>
<evidence type="ECO:0000256" key="6">
    <source>
        <dbReference type="RuleBase" id="RU003345"/>
    </source>
</evidence>
<dbReference type="VEuPathDB" id="FungiDB:PABG_04336"/>